<dbReference type="OrthoDB" id="283514at2"/>
<dbReference type="RefSeq" id="WP_147085863.1">
    <property type="nucleotide sequence ID" value="NZ_VORM01000028.1"/>
</dbReference>
<dbReference type="PANTHER" id="PTHR40045">
    <property type="entry name" value="YCGG FAMILY PROTEIN"/>
    <property type="match status" value="1"/>
</dbReference>
<name>A0A5C6ZL60_9FLAO</name>
<protein>
    <submittedName>
        <fullName evidence="1">YqcI/YcgG family protein</fullName>
    </submittedName>
</protein>
<dbReference type="EMBL" id="VORO01000005">
    <property type="protein sequence ID" value="TXD89918.1"/>
    <property type="molecule type" value="Genomic_DNA"/>
</dbReference>
<accession>A0A5C6ZL60</accession>
<dbReference type="Proteomes" id="UP000321578">
    <property type="component" value="Unassembled WGS sequence"/>
</dbReference>
<sequence>MKIENEQDIEKEFREFIIKQKHPCIMANTVFKLKKYHLKIYEDITSNEIITPILKDISEYLEHYDFNSNEFESLMVCFKTNNFDCEKAFETALWTFLQKLHNADDVGWDNRVSNDSGSPHFSFSLKGTAFYIVGMHPNSSRIARRAPYCTIVFNMHWQFEKLREMGTYQTVKKRIRSRDKKLQGSINPVLRDFGSDSEARQYSGRTIEADWSCPFHLKN</sequence>
<proteinExistence type="predicted"/>
<keyword evidence="2" id="KW-1185">Reference proteome</keyword>
<evidence type="ECO:0000313" key="2">
    <source>
        <dbReference type="Proteomes" id="UP000321578"/>
    </source>
</evidence>
<reference evidence="1 2" key="1">
    <citation type="submission" date="2019-08" db="EMBL/GenBank/DDBJ databases">
        <title>Genomes of Subsaximicrobium wynnwilliamsii strains.</title>
        <authorList>
            <person name="Bowman J.P."/>
        </authorList>
    </citation>
    <scope>NUCLEOTIDE SEQUENCE [LARGE SCALE GENOMIC DNA]</scope>
    <source>
        <strain evidence="1 2">2-80-2</strain>
    </source>
</reference>
<dbReference type="PANTHER" id="PTHR40045:SF1">
    <property type="entry name" value="YQCI_YCGG FAMILY PROTEIN"/>
    <property type="match status" value="1"/>
</dbReference>
<organism evidence="1 2">
    <name type="scientific">Subsaximicrobium wynnwilliamsii</name>
    <dbReference type="NCBI Taxonomy" id="291179"/>
    <lineage>
        <taxon>Bacteria</taxon>
        <taxon>Pseudomonadati</taxon>
        <taxon>Bacteroidota</taxon>
        <taxon>Flavobacteriia</taxon>
        <taxon>Flavobacteriales</taxon>
        <taxon>Flavobacteriaceae</taxon>
        <taxon>Subsaximicrobium</taxon>
    </lineage>
</organism>
<comment type="caution">
    <text evidence="1">The sequence shown here is derived from an EMBL/GenBank/DDBJ whole genome shotgun (WGS) entry which is preliminary data.</text>
</comment>
<dbReference type="NCBIfam" id="NF041366">
    <property type="entry name" value="GntA_guanitoxin"/>
    <property type="match status" value="1"/>
</dbReference>
<dbReference type="AlphaFoldDB" id="A0A5C6ZL60"/>
<dbReference type="InterPro" id="IPR014988">
    <property type="entry name" value="Uncharacterised_YqcI/YcgG"/>
</dbReference>
<dbReference type="Pfam" id="PF08892">
    <property type="entry name" value="YqcI_YcgG"/>
    <property type="match status" value="1"/>
</dbReference>
<gene>
    <name evidence="1" type="ORF">ESY86_06890</name>
</gene>
<evidence type="ECO:0000313" key="1">
    <source>
        <dbReference type="EMBL" id="TXD89918.1"/>
    </source>
</evidence>